<accession>A0A2W5TFI6</accession>
<dbReference type="Proteomes" id="UP000249061">
    <property type="component" value="Unassembled WGS sequence"/>
</dbReference>
<organism evidence="1 2">
    <name type="scientific">Archangium gephyra</name>
    <dbReference type="NCBI Taxonomy" id="48"/>
    <lineage>
        <taxon>Bacteria</taxon>
        <taxon>Pseudomonadati</taxon>
        <taxon>Myxococcota</taxon>
        <taxon>Myxococcia</taxon>
        <taxon>Myxococcales</taxon>
        <taxon>Cystobacterineae</taxon>
        <taxon>Archangiaceae</taxon>
        <taxon>Archangium</taxon>
    </lineage>
</organism>
<gene>
    <name evidence="1" type="ORF">DI536_20345</name>
</gene>
<proteinExistence type="predicted"/>
<protein>
    <submittedName>
        <fullName evidence="1">Uncharacterized protein</fullName>
    </submittedName>
</protein>
<evidence type="ECO:0000313" key="1">
    <source>
        <dbReference type="EMBL" id="PZR10185.1"/>
    </source>
</evidence>
<comment type="caution">
    <text evidence="1">The sequence shown here is derived from an EMBL/GenBank/DDBJ whole genome shotgun (WGS) entry which is preliminary data.</text>
</comment>
<dbReference type="AlphaFoldDB" id="A0A2W5TFI6"/>
<sequence length="66" mass="6781">MTADGGTLLIAGPFDWKCAAKIDGAAVMQGAPMVVKPGKHVVACDHESIEVHVAAGTTVKVDYFGP</sequence>
<dbReference type="EMBL" id="QFQP01000018">
    <property type="protein sequence ID" value="PZR10185.1"/>
    <property type="molecule type" value="Genomic_DNA"/>
</dbReference>
<name>A0A2W5TFI6_9BACT</name>
<evidence type="ECO:0000313" key="2">
    <source>
        <dbReference type="Proteomes" id="UP000249061"/>
    </source>
</evidence>
<reference evidence="1 2" key="1">
    <citation type="submission" date="2017-08" db="EMBL/GenBank/DDBJ databases">
        <title>Infants hospitalized years apart are colonized by the same room-sourced microbial strains.</title>
        <authorList>
            <person name="Brooks B."/>
            <person name="Olm M.R."/>
            <person name="Firek B.A."/>
            <person name="Baker R."/>
            <person name="Thomas B.C."/>
            <person name="Morowitz M.J."/>
            <person name="Banfield J.F."/>
        </authorList>
    </citation>
    <scope>NUCLEOTIDE SEQUENCE [LARGE SCALE GENOMIC DNA]</scope>
    <source>
        <strain evidence="1">S2_003_000_R2_14</strain>
    </source>
</reference>